<dbReference type="EMBL" id="BLLK01000071">
    <property type="protein sequence ID" value="GFH61154.1"/>
    <property type="molecule type" value="Genomic_DNA"/>
</dbReference>
<evidence type="ECO:0000313" key="3">
    <source>
        <dbReference type="Proteomes" id="UP001054902"/>
    </source>
</evidence>
<gene>
    <name evidence="2" type="ORF">CTEN210_17630</name>
</gene>
<proteinExistence type="predicted"/>
<organism evidence="2 3">
    <name type="scientific">Chaetoceros tenuissimus</name>
    <dbReference type="NCBI Taxonomy" id="426638"/>
    <lineage>
        <taxon>Eukaryota</taxon>
        <taxon>Sar</taxon>
        <taxon>Stramenopiles</taxon>
        <taxon>Ochrophyta</taxon>
        <taxon>Bacillariophyta</taxon>
        <taxon>Coscinodiscophyceae</taxon>
        <taxon>Chaetocerotophycidae</taxon>
        <taxon>Chaetocerotales</taxon>
        <taxon>Chaetocerotaceae</taxon>
        <taxon>Chaetoceros</taxon>
    </lineage>
</organism>
<protein>
    <submittedName>
        <fullName evidence="2">Uncharacterized protein</fullName>
    </submittedName>
</protein>
<evidence type="ECO:0000313" key="2">
    <source>
        <dbReference type="EMBL" id="GFH61154.1"/>
    </source>
</evidence>
<feature type="region of interest" description="Disordered" evidence="1">
    <location>
        <begin position="15"/>
        <end position="65"/>
    </location>
</feature>
<accession>A0AAD3DEF2</accession>
<feature type="compositionally biased region" description="Acidic residues" evidence="1">
    <location>
        <begin position="307"/>
        <end position="316"/>
    </location>
</feature>
<evidence type="ECO:0000256" key="1">
    <source>
        <dbReference type="SAM" id="MobiDB-lite"/>
    </source>
</evidence>
<feature type="region of interest" description="Disordered" evidence="1">
    <location>
        <begin position="283"/>
        <end position="316"/>
    </location>
</feature>
<comment type="caution">
    <text evidence="2">The sequence shown here is derived from an EMBL/GenBank/DDBJ whole genome shotgun (WGS) entry which is preliminary data.</text>
</comment>
<reference evidence="2 3" key="1">
    <citation type="journal article" date="2021" name="Sci. Rep.">
        <title>The genome of the diatom Chaetoceros tenuissimus carries an ancient integrated fragment of an extant virus.</title>
        <authorList>
            <person name="Hongo Y."/>
            <person name="Kimura K."/>
            <person name="Takaki Y."/>
            <person name="Yoshida Y."/>
            <person name="Baba S."/>
            <person name="Kobayashi G."/>
            <person name="Nagasaki K."/>
            <person name="Hano T."/>
            <person name="Tomaru Y."/>
        </authorList>
    </citation>
    <scope>NUCLEOTIDE SEQUENCE [LARGE SCALE GENOMIC DNA]</scope>
    <source>
        <strain evidence="2 3">NIES-3715</strain>
    </source>
</reference>
<sequence>MASEEERAKILAEYMAAADKDDGDDEEAEFQDFDDEDDANSFDDSDSDDDGGNHASNGKHKDENYAVLDGSLSLNDEGRLVFSGLWCMKKDLKPTSALPDDASKEKKKTKFKLKSKQSFTGKKFSLANPLLADNKPRTMIFDGFFTTDKTDTVQPHRKIKEKDVEITFSQGVKMRKASCDLGSEDKNKNSSSTEGDCIVVKGKGTNEFGSFVLEGLYETVSDSKQSQHLTCSKRYKFVGSTNDDYDSEDDYEISGDEAADLSELVGLADDAELSVEELRKKYYGGGGADDSKEEVKSPAAKKAKIIDDDDDDDCGF</sequence>
<name>A0AAD3DEF2_9STRA</name>
<keyword evidence="3" id="KW-1185">Reference proteome</keyword>
<dbReference type="AlphaFoldDB" id="A0AAD3DEF2"/>
<dbReference type="Proteomes" id="UP001054902">
    <property type="component" value="Unassembled WGS sequence"/>
</dbReference>
<feature type="compositionally biased region" description="Acidic residues" evidence="1">
    <location>
        <begin position="21"/>
        <end position="50"/>
    </location>
</feature>